<evidence type="ECO:0000313" key="4">
    <source>
        <dbReference type="Proteomes" id="UP001284537"/>
    </source>
</evidence>
<dbReference type="Proteomes" id="UP001284537">
    <property type="component" value="Unassembled WGS sequence"/>
</dbReference>
<feature type="chain" id="PRO_5045529496" description="Secreted protein" evidence="2">
    <location>
        <begin position="22"/>
        <end position="273"/>
    </location>
</feature>
<reference evidence="3 4" key="1">
    <citation type="submission" date="2023-11" db="EMBL/GenBank/DDBJ databases">
        <authorList>
            <person name="Ouyang M.-Y."/>
        </authorList>
    </citation>
    <scope>NUCLEOTIDE SEQUENCE [LARGE SCALE GENOMIC DNA]</scope>
    <source>
        <strain evidence="3 4">OY6</strain>
    </source>
</reference>
<comment type="caution">
    <text evidence="3">The sequence shown here is derived from an EMBL/GenBank/DDBJ whole genome shotgun (WGS) entry which is preliminary data.</text>
</comment>
<dbReference type="RefSeq" id="WP_319961313.1">
    <property type="nucleotide sequence ID" value="NZ_JAXARY010000007.1"/>
</dbReference>
<keyword evidence="4" id="KW-1185">Reference proteome</keyword>
<evidence type="ECO:0000256" key="2">
    <source>
        <dbReference type="SAM" id="SignalP"/>
    </source>
</evidence>
<feature type="transmembrane region" description="Helical" evidence="1">
    <location>
        <begin position="244"/>
        <end position="263"/>
    </location>
</feature>
<feature type="signal peptide" evidence="2">
    <location>
        <begin position="1"/>
        <end position="21"/>
    </location>
</feature>
<name>A0ABU4UDK0_9GAMM</name>
<gene>
    <name evidence="3" type="ORF">QLH52_09115</name>
</gene>
<sequence length="273" mass="28863">MSKLRFVVSTLALAWLPNAQAAYSGSLSFVQPTGTVVATDNIPIWLKLSLDATSDPLVFSSTGGGNPPFGINPANYPSSFTYYDSNTSQSRYIDNGVLITVDSISLSTSIGCAGTFLADSCSSGPYEFNFDSSPNSILSKQNIALNPGDSVEYLLGEFTPKNGAAAAGEYEFYASGLSLYFYGTVRAPKLDENGAPVLDGNGDPILEDFVNADGSLEIASTACAAQPDPTCSEKFARTVVAAPVPVPAAFWLFGSTLLGFVGYRRRNIFTRSV</sequence>
<keyword evidence="1" id="KW-0472">Membrane</keyword>
<organism evidence="3 4">
    <name type="scientific">Methylomonas defluvii</name>
    <dbReference type="NCBI Taxonomy" id="3045149"/>
    <lineage>
        <taxon>Bacteria</taxon>
        <taxon>Pseudomonadati</taxon>
        <taxon>Pseudomonadota</taxon>
        <taxon>Gammaproteobacteria</taxon>
        <taxon>Methylococcales</taxon>
        <taxon>Methylococcaceae</taxon>
        <taxon>Methylomonas</taxon>
    </lineage>
</organism>
<evidence type="ECO:0008006" key="5">
    <source>
        <dbReference type="Google" id="ProtNLM"/>
    </source>
</evidence>
<accession>A0ABU4UDK0</accession>
<evidence type="ECO:0000256" key="1">
    <source>
        <dbReference type="SAM" id="Phobius"/>
    </source>
</evidence>
<protein>
    <recommendedName>
        <fullName evidence="5">Secreted protein</fullName>
    </recommendedName>
</protein>
<evidence type="ECO:0000313" key="3">
    <source>
        <dbReference type="EMBL" id="MDX8127440.1"/>
    </source>
</evidence>
<keyword evidence="1" id="KW-0812">Transmembrane</keyword>
<dbReference type="EMBL" id="JAXARY010000007">
    <property type="protein sequence ID" value="MDX8127440.1"/>
    <property type="molecule type" value="Genomic_DNA"/>
</dbReference>
<keyword evidence="2" id="KW-0732">Signal</keyword>
<proteinExistence type="predicted"/>
<keyword evidence="1" id="KW-1133">Transmembrane helix</keyword>